<evidence type="ECO:0000256" key="1">
    <source>
        <dbReference type="SAM" id="MobiDB-lite"/>
    </source>
</evidence>
<feature type="domain" description="EH" evidence="2">
    <location>
        <begin position="29"/>
        <end position="48"/>
    </location>
</feature>
<feature type="region of interest" description="Disordered" evidence="1">
    <location>
        <begin position="1"/>
        <end position="20"/>
    </location>
</feature>
<comment type="caution">
    <text evidence="3">The sequence shown here is derived from an EMBL/GenBank/DDBJ whole genome shotgun (WGS) entry which is preliminary data.</text>
</comment>
<dbReference type="Gene3D" id="1.10.268.20">
    <property type="match status" value="1"/>
</dbReference>
<proteinExistence type="predicted"/>
<dbReference type="AlphaFoldDB" id="A0A367KUK7"/>
<reference evidence="3 4" key="1">
    <citation type="journal article" date="2018" name="G3 (Bethesda)">
        <title>Phylogenetic and Phylogenomic Definition of Rhizopus Species.</title>
        <authorList>
            <person name="Gryganskyi A.P."/>
            <person name="Golan J."/>
            <person name="Dolatabadi S."/>
            <person name="Mondo S."/>
            <person name="Robb S."/>
            <person name="Idnurm A."/>
            <person name="Muszewska A."/>
            <person name="Steczkiewicz K."/>
            <person name="Masonjones S."/>
            <person name="Liao H.L."/>
            <person name="Gajdeczka M.T."/>
            <person name="Anike F."/>
            <person name="Vuek A."/>
            <person name="Anishchenko I.M."/>
            <person name="Voigt K."/>
            <person name="de Hoog G.S."/>
            <person name="Smith M.E."/>
            <person name="Heitman J."/>
            <person name="Vilgalys R."/>
            <person name="Stajich J.E."/>
        </authorList>
    </citation>
    <scope>NUCLEOTIDE SEQUENCE [LARGE SCALE GENOMIC DNA]</scope>
    <source>
        <strain evidence="3 4">LSU 92-RS-03</strain>
    </source>
</reference>
<dbReference type="STRING" id="4846.A0A367KUK7"/>
<evidence type="ECO:0000259" key="2">
    <source>
        <dbReference type="Pfam" id="PF16880"/>
    </source>
</evidence>
<dbReference type="InterPro" id="IPR031692">
    <property type="entry name" value="EHD_N"/>
</dbReference>
<name>A0A367KUK7_RHIST</name>
<protein>
    <recommendedName>
        <fullName evidence="2">EH domain-containing protein</fullName>
    </recommendedName>
</protein>
<sequence length="53" mass="6298">MSLHFKKKNQKSSSSQSFEDDQYPKVIEGIKKVYNHKIKPIETTYNFEGSLRY</sequence>
<gene>
    <name evidence="3" type="ORF">CU098_005851</name>
</gene>
<organism evidence="3 4">
    <name type="scientific">Rhizopus stolonifer</name>
    <name type="common">Rhizopus nigricans</name>
    <dbReference type="NCBI Taxonomy" id="4846"/>
    <lineage>
        <taxon>Eukaryota</taxon>
        <taxon>Fungi</taxon>
        <taxon>Fungi incertae sedis</taxon>
        <taxon>Mucoromycota</taxon>
        <taxon>Mucoromycotina</taxon>
        <taxon>Mucoromycetes</taxon>
        <taxon>Mucorales</taxon>
        <taxon>Mucorineae</taxon>
        <taxon>Rhizopodaceae</taxon>
        <taxon>Rhizopus</taxon>
    </lineage>
</organism>
<dbReference type="Proteomes" id="UP000253551">
    <property type="component" value="Unassembled WGS sequence"/>
</dbReference>
<accession>A0A367KUK7</accession>
<evidence type="ECO:0000313" key="4">
    <source>
        <dbReference type="Proteomes" id="UP000253551"/>
    </source>
</evidence>
<evidence type="ECO:0000313" key="3">
    <source>
        <dbReference type="EMBL" id="RCI05885.1"/>
    </source>
</evidence>
<feature type="non-terminal residue" evidence="3">
    <location>
        <position position="53"/>
    </location>
</feature>
<dbReference type="EMBL" id="PJQM01000278">
    <property type="protein sequence ID" value="RCI05885.1"/>
    <property type="molecule type" value="Genomic_DNA"/>
</dbReference>
<feature type="compositionally biased region" description="Basic residues" evidence="1">
    <location>
        <begin position="1"/>
        <end position="10"/>
    </location>
</feature>
<dbReference type="Pfam" id="PF16880">
    <property type="entry name" value="EHD_N"/>
    <property type="match status" value="1"/>
</dbReference>
<keyword evidence="4" id="KW-1185">Reference proteome</keyword>